<dbReference type="EMBL" id="LCBL01000003">
    <property type="protein sequence ID" value="KKS09077.1"/>
    <property type="molecule type" value="Genomic_DNA"/>
</dbReference>
<organism evidence="2 3">
    <name type="scientific">candidate division CPR2 bacterium GW2011_GWC1_41_48</name>
    <dbReference type="NCBI Taxonomy" id="1618344"/>
    <lineage>
        <taxon>Bacteria</taxon>
        <taxon>Bacteria division CPR2</taxon>
    </lineage>
</organism>
<evidence type="ECO:0000313" key="3">
    <source>
        <dbReference type="Proteomes" id="UP000033869"/>
    </source>
</evidence>
<name>A0A0G0WAH3_UNCC2</name>
<evidence type="ECO:0008006" key="4">
    <source>
        <dbReference type="Google" id="ProtNLM"/>
    </source>
</evidence>
<proteinExistence type="inferred from homology"/>
<sequence length="72" mass="8304">MQEFINVNELQNETPKVVKGLEEGKNFVLMRYSKPVGVLIGYEDYEKLMHSLGNHVEECKACIKDFKITAKK</sequence>
<evidence type="ECO:0000256" key="1">
    <source>
        <dbReference type="ARBA" id="ARBA00009981"/>
    </source>
</evidence>
<gene>
    <name evidence="2" type="ORF">UU65_C0003G0132</name>
</gene>
<dbReference type="Proteomes" id="UP000033869">
    <property type="component" value="Unassembled WGS sequence"/>
</dbReference>
<comment type="similarity">
    <text evidence="1">Belongs to the phD/YefM antitoxin family.</text>
</comment>
<dbReference type="InterPro" id="IPR036165">
    <property type="entry name" value="YefM-like_sf"/>
</dbReference>
<dbReference type="AlphaFoldDB" id="A0A0G0WAH3"/>
<reference evidence="2 3" key="1">
    <citation type="journal article" date="2015" name="Nature">
        <title>rRNA introns, odd ribosomes, and small enigmatic genomes across a large radiation of phyla.</title>
        <authorList>
            <person name="Brown C.T."/>
            <person name="Hug L.A."/>
            <person name="Thomas B.C."/>
            <person name="Sharon I."/>
            <person name="Castelle C.J."/>
            <person name="Singh A."/>
            <person name="Wilkins M.J."/>
            <person name="Williams K.H."/>
            <person name="Banfield J.F."/>
        </authorList>
    </citation>
    <scope>NUCLEOTIDE SEQUENCE [LARGE SCALE GENOMIC DNA]</scope>
</reference>
<protein>
    <recommendedName>
        <fullName evidence="4">Antitoxin</fullName>
    </recommendedName>
</protein>
<evidence type="ECO:0000313" key="2">
    <source>
        <dbReference type="EMBL" id="KKS09077.1"/>
    </source>
</evidence>
<accession>A0A0G0WAH3</accession>
<dbReference type="SUPFAM" id="SSF143120">
    <property type="entry name" value="YefM-like"/>
    <property type="match status" value="1"/>
</dbReference>
<comment type="caution">
    <text evidence="2">The sequence shown here is derived from an EMBL/GenBank/DDBJ whole genome shotgun (WGS) entry which is preliminary data.</text>
</comment>